<protein>
    <submittedName>
        <fullName evidence="1">Uncharacterized protein</fullName>
    </submittedName>
</protein>
<name>A0A8A1LKA3_AJEC8</name>
<gene>
    <name evidence="1" type="ORF">I7I53_00217</name>
</gene>
<organism evidence="1 2">
    <name type="scientific">Ajellomyces capsulatus (strain H88)</name>
    <name type="common">Darling's disease fungus</name>
    <name type="synonym">Histoplasma capsulatum</name>
    <dbReference type="NCBI Taxonomy" id="544711"/>
    <lineage>
        <taxon>Eukaryota</taxon>
        <taxon>Fungi</taxon>
        <taxon>Dikarya</taxon>
        <taxon>Ascomycota</taxon>
        <taxon>Pezizomycotina</taxon>
        <taxon>Eurotiomycetes</taxon>
        <taxon>Eurotiomycetidae</taxon>
        <taxon>Onygenales</taxon>
        <taxon>Ajellomycetaceae</taxon>
        <taxon>Histoplasma</taxon>
    </lineage>
</organism>
<dbReference type="InterPro" id="IPR027796">
    <property type="entry name" value="OTT_1508_deam-like"/>
</dbReference>
<dbReference type="AlphaFoldDB" id="A0A8A1LKA3"/>
<evidence type="ECO:0000313" key="1">
    <source>
        <dbReference type="EMBL" id="QSS53073.1"/>
    </source>
</evidence>
<evidence type="ECO:0000313" key="2">
    <source>
        <dbReference type="Proteomes" id="UP000663419"/>
    </source>
</evidence>
<reference evidence="1" key="1">
    <citation type="submission" date="2021-01" db="EMBL/GenBank/DDBJ databases">
        <title>Chromosome-level genome assembly of a human fungal pathogen reveals clustering of transcriptionally co-regulated genes.</title>
        <authorList>
            <person name="Voorhies M."/>
            <person name="Cohen S."/>
            <person name="Shea T.P."/>
            <person name="Petrus S."/>
            <person name="Munoz J.F."/>
            <person name="Poplawski S."/>
            <person name="Goldman W.E."/>
            <person name="Michael T."/>
            <person name="Cuomo C.A."/>
            <person name="Sil A."/>
            <person name="Beyhan S."/>
        </authorList>
    </citation>
    <scope>NUCLEOTIDE SEQUENCE</scope>
    <source>
        <strain evidence="1">H88</strain>
    </source>
</reference>
<dbReference type="VEuPathDB" id="FungiDB:I7I53_00217"/>
<dbReference type="Pfam" id="PF14441">
    <property type="entry name" value="OTT_1508_deam"/>
    <property type="match status" value="1"/>
</dbReference>
<proteinExistence type="predicted"/>
<dbReference type="EMBL" id="CP069104">
    <property type="protein sequence ID" value="QSS53073.1"/>
    <property type="molecule type" value="Genomic_DNA"/>
</dbReference>
<accession>A0A8A1LKA3</accession>
<dbReference type="Proteomes" id="UP000663419">
    <property type="component" value="Chromosome 3"/>
</dbReference>
<sequence>MEVTKPTADDINQLVALASRSGCCNVGEQRNAIDDMQVTFMPSGVVAKGAHDRTAKILNAIATILVERPRGGVFAVGARIIHSQSLLQQGSVQLFLAGNDNIPDEMKQYLENVWQILQKMAVENRKKLPKKSHMNYFDVTPPKNNDTEATGIPANYLELMQKVYIHGSKKWLQRLNKLCSALLTFMDVTFEHVLPELADNDSQYELLDFASHILDEVEWINTQLEDSEGRDKTPELMSSEQFFRRMCEVGSLVSSLSPAKFTRLDELNEADKQARKSISRRLTKFVALQFAIAQLERFTRSPRFYRILAMKSVEVICINKSETTVTLPSDAAGWINVLKLALKSSSYEMNEESETIIPRTTPQLKENTREYPVHCECNLLKYFASADFIPPPISYIGVSKLSCAACAAVFAAWNELHDRRFKTRGSHGKWYPAWAAPMGWENKVNEEQLYSAIYQKISDSFTQTLNERGFITRILSDSSADSGEEPTGIEGKLKRGSATERYKKMKERKYYQEQEKK</sequence>